<dbReference type="SUPFAM" id="SSF55347">
    <property type="entry name" value="Glyceraldehyde-3-phosphate dehydrogenase-like, C-terminal domain"/>
    <property type="match status" value="1"/>
</dbReference>
<dbReference type="EMBL" id="JAMXLR010000092">
    <property type="protein sequence ID" value="MCO6047666.1"/>
    <property type="molecule type" value="Genomic_DNA"/>
</dbReference>
<keyword evidence="4" id="KW-1185">Reference proteome</keyword>
<evidence type="ECO:0000259" key="1">
    <source>
        <dbReference type="Pfam" id="PF01408"/>
    </source>
</evidence>
<proteinExistence type="predicted"/>
<gene>
    <name evidence="3" type="ORF">NG895_27495</name>
</gene>
<dbReference type="InterPro" id="IPR006311">
    <property type="entry name" value="TAT_signal"/>
</dbReference>
<evidence type="ECO:0000313" key="4">
    <source>
        <dbReference type="Proteomes" id="UP001155241"/>
    </source>
</evidence>
<dbReference type="PANTHER" id="PTHR43818:SF5">
    <property type="entry name" value="OXIDOREDUCTASE FAMILY PROTEIN"/>
    <property type="match status" value="1"/>
</dbReference>
<dbReference type="Pfam" id="PF19051">
    <property type="entry name" value="GFO_IDH_MocA_C2"/>
    <property type="match status" value="1"/>
</dbReference>
<evidence type="ECO:0000259" key="2">
    <source>
        <dbReference type="Pfam" id="PF19051"/>
    </source>
</evidence>
<sequence>MLSKRTAASRRDFLKTAAKVSALAAPMFVPSEVLGRNGATPPSERVIVGGIGIGNRGTYDLGCFLKQPDVQFVAVCDVKETRRSAIKQLVDQRYGNARCDTYRDLRELLDRSDIDAVLIATGPNWHATASTCAANAGKDMYCEKPVTKNISQSLLLADTMRRSGRIFQAGTQRRNVPHFAFACELARTGKLGKLKRVYAHPAGMHAMMSGWLPAETEPDKQVVDWDLYLGPAAWRPFNARLLDGFNFEKGGGLVGGGVLEWGSHCVDLCQWAVGDCLPPVEYDAPKDGQMVARYKSGVELILRESGWLPLGSCPVRFEGETGWVEAGDSGKMVLSSPELIAGHDVAEIGGYPATFHVREFVDCVKTRNQPKSNADAASRAHIACHAANIALFLDRQVKYDNANNEFVGDEEANRLRSEALRGPWRI</sequence>
<feature type="domain" description="Gfo/Idh/MocA-like oxidoreductase bacterial type C-terminal" evidence="2">
    <location>
        <begin position="220"/>
        <end position="426"/>
    </location>
</feature>
<dbReference type="InterPro" id="IPR043906">
    <property type="entry name" value="Gfo/Idh/MocA_OxRdtase_bact_C"/>
</dbReference>
<dbReference type="InterPro" id="IPR000683">
    <property type="entry name" value="Gfo/Idh/MocA-like_OxRdtase_N"/>
</dbReference>
<accession>A0A9X2JJA8</accession>
<evidence type="ECO:0000313" key="3">
    <source>
        <dbReference type="EMBL" id="MCO6047666.1"/>
    </source>
</evidence>
<comment type="caution">
    <text evidence="3">The sequence shown here is derived from an EMBL/GenBank/DDBJ whole genome shotgun (WGS) entry which is preliminary data.</text>
</comment>
<dbReference type="RefSeq" id="WP_252855776.1">
    <property type="nucleotide sequence ID" value="NZ_JAMXLR010000092.1"/>
</dbReference>
<dbReference type="InterPro" id="IPR036291">
    <property type="entry name" value="NAD(P)-bd_dom_sf"/>
</dbReference>
<dbReference type="InterPro" id="IPR050463">
    <property type="entry name" value="Gfo/Idh/MocA_oxidrdct_glycsds"/>
</dbReference>
<dbReference type="Proteomes" id="UP001155241">
    <property type="component" value="Unassembled WGS sequence"/>
</dbReference>
<dbReference type="AlphaFoldDB" id="A0A9X2JJA8"/>
<dbReference type="PANTHER" id="PTHR43818">
    <property type="entry name" value="BCDNA.GH03377"/>
    <property type="match status" value="1"/>
</dbReference>
<protein>
    <submittedName>
        <fullName evidence="3">Gfo/Idh/MocA family oxidoreductase</fullName>
    </submittedName>
</protein>
<reference evidence="3" key="1">
    <citation type="submission" date="2022-06" db="EMBL/GenBank/DDBJ databases">
        <title>Aeoliella straminimaris, a novel planctomycete from sediments.</title>
        <authorList>
            <person name="Vitorino I.R."/>
            <person name="Lage O.M."/>
        </authorList>
    </citation>
    <scope>NUCLEOTIDE SEQUENCE</scope>
    <source>
        <strain evidence="3">ICT_H6.2</strain>
    </source>
</reference>
<dbReference type="PROSITE" id="PS51318">
    <property type="entry name" value="TAT"/>
    <property type="match status" value="1"/>
</dbReference>
<name>A0A9X2JJA8_9BACT</name>
<dbReference type="Pfam" id="PF01408">
    <property type="entry name" value="GFO_IDH_MocA"/>
    <property type="match status" value="1"/>
</dbReference>
<feature type="domain" description="Gfo/Idh/MocA-like oxidoreductase N-terminal" evidence="1">
    <location>
        <begin position="49"/>
        <end position="170"/>
    </location>
</feature>
<dbReference type="GO" id="GO:0000166">
    <property type="term" value="F:nucleotide binding"/>
    <property type="evidence" value="ECO:0007669"/>
    <property type="project" value="InterPro"/>
</dbReference>
<dbReference type="Gene3D" id="3.40.50.720">
    <property type="entry name" value="NAD(P)-binding Rossmann-like Domain"/>
    <property type="match status" value="1"/>
</dbReference>
<organism evidence="3 4">
    <name type="scientific">Aeoliella straminimaris</name>
    <dbReference type="NCBI Taxonomy" id="2954799"/>
    <lineage>
        <taxon>Bacteria</taxon>
        <taxon>Pseudomonadati</taxon>
        <taxon>Planctomycetota</taxon>
        <taxon>Planctomycetia</taxon>
        <taxon>Pirellulales</taxon>
        <taxon>Lacipirellulaceae</taxon>
        <taxon>Aeoliella</taxon>
    </lineage>
</organism>
<dbReference type="Gene3D" id="3.30.360.10">
    <property type="entry name" value="Dihydrodipicolinate Reductase, domain 2"/>
    <property type="match status" value="1"/>
</dbReference>
<dbReference type="SUPFAM" id="SSF51735">
    <property type="entry name" value="NAD(P)-binding Rossmann-fold domains"/>
    <property type="match status" value="1"/>
</dbReference>